<proteinExistence type="predicted"/>
<dbReference type="AlphaFoldDB" id="A0A3Q2P774"/>
<dbReference type="Proteomes" id="UP000265000">
    <property type="component" value="Unplaced"/>
</dbReference>
<dbReference type="Ensembl" id="ENSFHET00000002799.1">
    <property type="protein sequence ID" value="ENSFHEP00000008042.1"/>
    <property type="gene ID" value="ENSFHEG00000009216.1"/>
</dbReference>
<feature type="domain" description="dUTPase-like" evidence="2">
    <location>
        <begin position="73"/>
        <end position="125"/>
    </location>
</feature>
<evidence type="ECO:0000313" key="4">
    <source>
        <dbReference type="Proteomes" id="UP000265000"/>
    </source>
</evidence>
<name>A0A3Q2P774_FUNHE</name>
<dbReference type="InterPro" id="IPR036157">
    <property type="entry name" value="dUTPase-like_sf"/>
</dbReference>
<sequence>FPHILPVRGATASTPHRETACQNGASLHGASVEGCEDGRGQVGSPHPPQEVQVVLCPLDLCRSQLLMTIQAKVIDGDYQGENPVVIEKGEKLAQLLVKTCEMTEVQGVAAPTNITVRGTGGFGSTDKPGAKVWVRQVNGPPRPAEII</sequence>
<organism evidence="3 4">
    <name type="scientific">Fundulus heteroclitus</name>
    <name type="common">Killifish</name>
    <name type="synonym">Mummichog</name>
    <dbReference type="NCBI Taxonomy" id="8078"/>
    <lineage>
        <taxon>Eukaryota</taxon>
        <taxon>Metazoa</taxon>
        <taxon>Chordata</taxon>
        <taxon>Craniata</taxon>
        <taxon>Vertebrata</taxon>
        <taxon>Euteleostomi</taxon>
        <taxon>Actinopterygii</taxon>
        <taxon>Neopterygii</taxon>
        <taxon>Teleostei</taxon>
        <taxon>Neoteleostei</taxon>
        <taxon>Acanthomorphata</taxon>
        <taxon>Ovalentaria</taxon>
        <taxon>Atherinomorphae</taxon>
        <taxon>Cyprinodontiformes</taxon>
        <taxon>Fundulidae</taxon>
        <taxon>Fundulus</taxon>
    </lineage>
</organism>
<dbReference type="InterPro" id="IPR029054">
    <property type="entry name" value="dUTPase-like"/>
</dbReference>
<evidence type="ECO:0000259" key="2">
    <source>
        <dbReference type="Pfam" id="PF00692"/>
    </source>
</evidence>
<protein>
    <recommendedName>
        <fullName evidence="2">dUTPase-like domain-containing protein</fullName>
    </recommendedName>
</protein>
<feature type="region of interest" description="Disordered" evidence="1">
    <location>
        <begin position="1"/>
        <end position="21"/>
    </location>
</feature>
<evidence type="ECO:0000313" key="3">
    <source>
        <dbReference type="Ensembl" id="ENSFHEP00000008042.1"/>
    </source>
</evidence>
<evidence type="ECO:0000256" key="1">
    <source>
        <dbReference type="SAM" id="MobiDB-lite"/>
    </source>
</evidence>
<dbReference type="STRING" id="8078.ENSFHEP00000008042"/>
<accession>A0A3Q2P774</accession>
<keyword evidence="4" id="KW-1185">Reference proteome</keyword>
<reference evidence="3" key="2">
    <citation type="submission" date="2025-09" db="UniProtKB">
        <authorList>
            <consortium name="Ensembl"/>
        </authorList>
    </citation>
    <scope>IDENTIFICATION</scope>
</reference>
<dbReference type="Gene3D" id="2.70.40.10">
    <property type="match status" value="1"/>
</dbReference>
<reference evidence="3" key="1">
    <citation type="submission" date="2025-08" db="UniProtKB">
        <authorList>
            <consortium name="Ensembl"/>
        </authorList>
    </citation>
    <scope>IDENTIFICATION</scope>
</reference>
<dbReference type="Pfam" id="PF00692">
    <property type="entry name" value="dUTPase"/>
    <property type="match status" value="1"/>
</dbReference>
<dbReference type="SUPFAM" id="SSF51283">
    <property type="entry name" value="dUTPase-like"/>
    <property type="match status" value="1"/>
</dbReference>
<dbReference type="GeneTree" id="ENSGT01030000236420"/>